<evidence type="ECO:0000256" key="6">
    <source>
        <dbReference type="PIRSR" id="PIRSR000097-3"/>
    </source>
</evidence>
<accession>A0A7R9QNV4</accession>
<dbReference type="PANTHER" id="PTHR43827">
    <property type="entry name" value="2,5-DIKETO-D-GLUCONIC ACID REDUCTASE"/>
    <property type="match status" value="1"/>
</dbReference>
<proteinExistence type="inferred from homology"/>
<dbReference type="Proteomes" id="UP000728032">
    <property type="component" value="Unassembled WGS sequence"/>
</dbReference>
<dbReference type="PIRSF" id="PIRSF000097">
    <property type="entry name" value="AKR"/>
    <property type="match status" value="1"/>
</dbReference>
<dbReference type="SUPFAM" id="SSF51430">
    <property type="entry name" value="NAD(P)-linked oxidoreductase"/>
    <property type="match status" value="1"/>
</dbReference>
<organism evidence="8">
    <name type="scientific">Oppiella nova</name>
    <dbReference type="NCBI Taxonomy" id="334625"/>
    <lineage>
        <taxon>Eukaryota</taxon>
        <taxon>Metazoa</taxon>
        <taxon>Ecdysozoa</taxon>
        <taxon>Arthropoda</taxon>
        <taxon>Chelicerata</taxon>
        <taxon>Arachnida</taxon>
        <taxon>Acari</taxon>
        <taxon>Acariformes</taxon>
        <taxon>Sarcoptiformes</taxon>
        <taxon>Oribatida</taxon>
        <taxon>Brachypylina</taxon>
        <taxon>Oppioidea</taxon>
        <taxon>Oppiidae</taxon>
        <taxon>Oppiella</taxon>
    </lineage>
</organism>
<evidence type="ECO:0000256" key="3">
    <source>
        <dbReference type="ARBA" id="ARBA00023002"/>
    </source>
</evidence>
<evidence type="ECO:0000313" key="9">
    <source>
        <dbReference type="Proteomes" id="UP000728032"/>
    </source>
</evidence>
<evidence type="ECO:0000256" key="2">
    <source>
        <dbReference type="ARBA" id="ARBA00022857"/>
    </source>
</evidence>
<feature type="active site" description="Proton donor" evidence="4">
    <location>
        <position position="83"/>
    </location>
</feature>
<evidence type="ECO:0000256" key="4">
    <source>
        <dbReference type="PIRSR" id="PIRSR000097-1"/>
    </source>
</evidence>
<gene>
    <name evidence="8" type="ORF">ONB1V03_LOCUS8183</name>
</gene>
<dbReference type="InterPro" id="IPR020471">
    <property type="entry name" value="AKR"/>
</dbReference>
<evidence type="ECO:0000259" key="7">
    <source>
        <dbReference type="Pfam" id="PF00248"/>
    </source>
</evidence>
<sequence length="339" mass="38629">MSKPIKLIILGAISGFICMVLLVWLCSRSSAEKESYALIRLNNGQLIPNIGLGTWAMDDDQAREAVKEAVSVGYRHIDTAWRYGNEVGVGQALKELFESKQLTRDDIFITSKIWNTFHSRQLAVKGIEESLKNLGLDYLDLALIHWPTGFKAGTDDIYPRRDDGSIMPSDNDIVDTWRGMEDLYRNGLAKSIGVSNFNIRQLERIIRQASIKPSVNQFERHPFLIQQELVNYCQNHSIAVIAYSPLRQADPQLLENPVLKDIAQTHNKTVAQVALRWQIESGVIVIAKSSRKERLIENMDIFDYQLSDQEMKRISTLDQNKRLIDIPGIQSHSEYPFDN</sequence>
<reference evidence="8" key="1">
    <citation type="submission" date="2020-11" db="EMBL/GenBank/DDBJ databases">
        <authorList>
            <person name="Tran Van P."/>
        </authorList>
    </citation>
    <scope>NUCLEOTIDE SEQUENCE</scope>
</reference>
<keyword evidence="2" id="KW-0521">NADP</keyword>
<keyword evidence="3" id="KW-0560">Oxidoreductase</keyword>
<dbReference type="EMBL" id="OC919354">
    <property type="protein sequence ID" value="CAD7651183.1"/>
    <property type="molecule type" value="Genomic_DNA"/>
</dbReference>
<dbReference type="PROSITE" id="PS00798">
    <property type="entry name" value="ALDOKETO_REDUCTASE_1"/>
    <property type="match status" value="1"/>
</dbReference>
<evidence type="ECO:0000256" key="1">
    <source>
        <dbReference type="ARBA" id="ARBA00007905"/>
    </source>
</evidence>
<dbReference type="PROSITE" id="PS00062">
    <property type="entry name" value="ALDOKETO_REDUCTASE_2"/>
    <property type="match status" value="1"/>
</dbReference>
<feature type="site" description="Lowers pKa of active site Tyr" evidence="6">
    <location>
        <position position="112"/>
    </location>
</feature>
<dbReference type="InterPro" id="IPR023210">
    <property type="entry name" value="NADP_OxRdtase_dom"/>
</dbReference>
<dbReference type="Pfam" id="PF00248">
    <property type="entry name" value="Aldo_ket_red"/>
    <property type="match status" value="1"/>
</dbReference>
<keyword evidence="9" id="KW-1185">Reference proteome</keyword>
<protein>
    <recommendedName>
        <fullName evidence="7">NADP-dependent oxidoreductase domain-containing protein</fullName>
    </recommendedName>
</protein>
<dbReference type="PRINTS" id="PR00069">
    <property type="entry name" value="ALDKETRDTASE"/>
</dbReference>
<dbReference type="EMBL" id="CAJPVJ010004529">
    <property type="protein sequence ID" value="CAG2168696.1"/>
    <property type="molecule type" value="Genomic_DNA"/>
</dbReference>
<dbReference type="PANTHER" id="PTHR43827:SF3">
    <property type="entry name" value="NADP-DEPENDENT OXIDOREDUCTASE DOMAIN-CONTAINING PROTEIN"/>
    <property type="match status" value="1"/>
</dbReference>
<feature type="domain" description="NADP-dependent oxidoreductase" evidence="7">
    <location>
        <begin position="50"/>
        <end position="317"/>
    </location>
</feature>
<name>A0A7R9QNV4_9ACAR</name>
<dbReference type="CDD" id="cd19071">
    <property type="entry name" value="AKR_AKR1-5-like"/>
    <property type="match status" value="1"/>
</dbReference>
<comment type="similarity">
    <text evidence="1">Belongs to the aldo/keto reductase family.</text>
</comment>
<dbReference type="InterPro" id="IPR018170">
    <property type="entry name" value="Aldo/ket_reductase_CS"/>
</dbReference>
<evidence type="ECO:0000313" key="8">
    <source>
        <dbReference type="EMBL" id="CAD7651183.1"/>
    </source>
</evidence>
<evidence type="ECO:0000256" key="5">
    <source>
        <dbReference type="PIRSR" id="PIRSR000097-2"/>
    </source>
</evidence>
<feature type="binding site" evidence="5">
    <location>
        <position position="145"/>
    </location>
    <ligand>
        <name>substrate</name>
    </ligand>
</feature>
<dbReference type="OrthoDB" id="6497660at2759"/>
<dbReference type="InterPro" id="IPR036812">
    <property type="entry name" value="NAD(P)_OxRdtase_dom_sf"/>
</dbReference>
<dbReference type="FunFam" id="3.20.20.100:FF:000006">
    <property type="entry name" value="Aldo-keto reductase family 1 member A1"/>
    <property type="match status" value="1"/>
</dbReference>
<dbReference type="GO" id="GO:0016616">
    <property type="term" value="F:oxidoreductase activity, acting on the CH-OH group of donors, NAD or NADP as acceptor"/>
    <property type="evidence" value="ECO:0007669"/>
    <property type="project" value="UniProtKB-ARBA"/>
</dbReference>
<dbReference type="AlphaFoldDB" id="A0A7R9QNV4"/>
<dbReference type="Gene3D" id="3.20.20.100">
    <property type="entry name" value="NADP-dependent oxidoreductase domain"/>
    <property type="match status" value="1"/>
</dbReference>